<dbReference type="EMBL" id="CAUOFW020001985">
    <property type="protein sequence ID" value="CAK9150161.1"/>
    <property type="molecule type" value="Genomic_DNA"/>
</dbReference>
<reference evidence="2 3" key="1">
    <citation type="submission" date="2024-02" db="EMBL/GenBank/DDBJ databases">
        <authorList>
            <person name="Vignale AGUSTIN F."/>
            <person name="Sosa J E."/>
            <person name="Modenutti C."/>
        </authorList>
    </citation>
    <scope>NUCLEOTIDE SEQUENCE [LARGE SCALE GENOMIC DNA]</scope>
</reference>
<dbReference type="InterPro" id="IPR002213">
    <property type="entry name" value="UDP_glucos_trans"/>
</dbReference>
<feature type="non-terminal residue" evidence="2">
    <location>
        <position position="84"/>
    </location>
</feature>
<dbReference type="SUPFAM" id="SSF53756">
    <property type="entry name" value="UDP-Glycosyltransferase/glycogen phosphorylase"/>
    <property type="match status" value="1"/>
</dbReference>
<dbReference type="PANTHER" id="PTHR48044:SF29">
    <property type="entry name" value="GLYCOSYLTRANSFERASE"/>
    <property type="match status" value="1"/>
</dbReference>
<dbReference type="Pfam" id="PF00201">
    <property type="entry name" value="UDPGT"/>
    <property type="match status" value="1"/>
</dbReference>
<dbReference type="GO" id="GO:0008194">
    <property type="term" value="F:UDP-glycosyltransferase activity"/>
    <property type="evidence" value="ECO:0007669"/>
    <property type="project" value="UniProtKB-ARBA"/>
</dbReference>
<dbReference type="Gene3D" id="3.40.50.2000">
    <property type="entry name" value="Glycogen Phosphorylase B"/>
    <property type="match status" value="1"/>
</dbReference>
<evidence type="ECO:0000313" key="2">
    <source>
        <dbReference type="EMBL" id="CAK9150161.1"/>
    </source>
</evidence>
<organism evidence="2 3">
    <name type="scientific">Ilex paraguariensis</name>
    <name type="common">yerba mate</name>
    <dbReference type="NCBI Taxonomy" id="185542"/>
    <lineage>
        <taxon>Eukaryota</taxon>
        <taxon>Viridiplantae</taxon>
        <taxon>Streptophyta</taxon>
        <taxon>Embryophyta</taxon>
        <taxon>Tracheophyta</taxon>
        <taxon>Spermatophyta</taxon>
        <taxon>Magnoliopsida</taxon>
        <taxon>eudicotyledons</taxon>
        <taxon>Gunneridae</taxon>
        <taxon>Pentapetalae</taxon>
        <taxon>asterids</taxon>
        <taxon>campanulids</taxon>
        <taxon>Aquifoliales</taxon>
        <taxon>Aquifoliaceae</taxon>
        <taxon>Ilex</taxon>
    </lineage>
</organism>
<proteinExistence type="predicted"/>
<dbReference type="AlphaFoldDB" id="A0ABC8S1P1"/>
<sequence length="84" mass="9331">MVMEGWAPQAKILGHSSTSGFERQCGWNSIMQSMKFGVPIVAMPMHIDQPLNARMVEEVVCGSGGCEGQKWNVSQRRNCMSDKK</sequence>
<protein>
    <recommendedName>
        <fullName evidence="4">Glycosyltransferase</fullName>
    </recommendedName>
</protein>
<evidence type="ECO:0000313" key="3">
    <source>
        <dbReference type="Proteomes" id="UP001642360"/>
    </source>
</evidence>
<keyword evidence="3" id="KW-1185">Reference proteome</keyword>
<name>A0ABC8S1P1_9AQUA</name>
<evidence type="ECO:0000256" key="1">
    <source>
        <dbReference type="ARBA" id="ARBA00022679"/>
    </source>
</evidence>
<gene>
    <name evidence="2" type="ORF">ILEXP_LOCUS18269</name>
</gene>
<keyword evidence="1" id="KW-0808">Transferase</keyword>
<dbReference type="PANTHER" id="PTHR48044">
    <property type="entry name" value="GLYCOSYLTRANSFERASE"/>
    <property type="match status" value="1"/>
</dbReference>
<evidence type="ECO:0008006" key="4">
    <source>
        <dbReference type="Google" id="ProtNLM"/>
    </source>
</evidence>
<dbReference type="Proteomes" id="UP001642360">
    <property type="component" value="Unassembled WGS sequence"/>
</dbReference>
<dbReference type="GO" id="GO:1901135">
    <property type="term" value="P:carbohydrate derivative metabolic process"/>
    <property type="evidence" value="ECO:0007669"/>
    <property type="project" value="UniProtKB-ARBA"/>
</dbReference>
<comment type="caution">
    <text evidence="2">The sequence shown here is derived from an EMBL/GenBank/DDBJ whole genome shotgun (WGS) entry which is preliminary data.</text>
</comment>
<accession>A0ABC8S1P1</accession>